<dbReference type="Gene3D" id="1.10.3680.10">
    <property type="entry name" value="TerB-like"/>
    <property type="match status" value="1"/>
</dbReference>
<name>A0ABN6I368_9HELI</name>
<dbReference type="SUPFAM" id="SSF158682">
    <property type="entry name" value="TerB-like"/>
    <property type="match status" value="1"/>
</dbReference>
<keyword evidence="2" id="KW-1185">Reference proteome</keyword>
<sequence length="73" mass="8490">MTSKIFDTNYAKHATLLELVSVALADSRWHENECDTIYAHTKEMGVSAEKVEQLKEWVLQNFRFYQEALELPA</sequence>
<evidence type="ECO:0000313" key="2">
    <source>
        <dbReference type="Proteomes" id="UP000826775"/>
    </source>
</evidence>
<dbReference type="InterPro" id="IPR029024">
    <property type="entry name" value="TerB-like"/>
</dbReference>
<dbReference type="RefSeq" id="WP_260320643.1">
    <property type="nucleotide sequence ID" value="NZ_AP024814.1"/>
</dbReference>
<evidence type="ECO:0000313" key="1">
    <source>
        <dbReference type="EMBL" id="BCZ17232.1"/>
    </source>
</evidence>
<reference evidence="1 2" key="1">
    <citation type="submission" date="2021-07" db="EMBL/GenBank/DDBJ databases">
        <title>Novel Helicobacter sp. Isolated from a dog.</title>
        <authorList>
            <person name="Rimbara E."/>
            <person name="Suzuki M."/>
        </authorList>
    </citation>
    <scope>NUCLEOTIDE SEQUENCE [LARGE SCALE GENOMIC DNA]</scope>
    <source>
        <strain evidence="2">NHP19-003</strain>
    </source>
</reference>
<dbReference type="Proteomes" id="UP000826775">
    <property type="component" value="Chromosome"/>
</dbReference>
<dbReference type="EMBL" id="AP024814">
    <property type="protein sequence ID" value="BCZ17232.1"/>
    <property type="molecule type" value="Genomic_DNA"/>
</dbReference>
<proteinExistence type="predicted"/>
<gene>
    <name evidence="1" type="ORF">NHP190003_05140</name>
</gene>
<protein>
    <submittedName>
        <fullName evidence="1">Uncharacterized protein</fullName>
    </submittedName>
</protein>
<accession>A0ABN6I368</accession>
<organism evidence="1 2">
    <name type="scientific">Helicobacter gastrocanis</name>
    <dbReference type="NCBI Taxonomy" id="2849641"/>
    <lineage>
        <taxon>Bacteria</taxon>
        <taxon>Pseudomonadati</taxon>
        <taxon>Campylobacterota</taxon>
        <taxon>Epsilonproteobacteria</taxon>
        <taxon>Campylobacterales</taxon>
        <taxon>Helicobacteraceae</taxon>
        <taxon>Helicobacter</taxon>
    </lineage>
</organism>